<dbReference type="EMBL" id="JADBGQ010000010">
    <property type="protein sequence ID" value="KAG5377044.1"/>
    <property type="molecule type" value="Genomic_DNA"/>
</dbReference>
<organism evidence="2 3">
    <name type="scientific">Brassica rapa subsp. trilocularis</name>
    <dbReference type="NCBI Taxonomy" id="1813537"/>
    <lineage>
        <taxon>Eukaryota</taxon>
        <taxon>Viridiplantae</taxon>
        <taxon>Streptophyta</taxon>
        <taxon>Embryophyta</taxon>
        <taxon>Tracheophyta</taxon>
        <taxon>Spermatophyta</taxon>
        <taxon>Magnoliopsida</taxon>
        <taxon>eudicotyledons</taxon>
        <taxon>Gunneridae</taxon>
        <taxon>Pentapetalae</taxon>
        <taxon>rosids</taxon>
        <taxon>malvids</taxon>
        <taxon>Brassicales</taxon>
        <taxon>Brassicaceae</taxon>
        <taxon>Brassiceae</taxon>
        <taxon>Brassica</taxon>
    </lineage>
</organism>
<feature type="region of interest" description="Disordered" evidence="1">
    <location>
        <begin position="1"/>
        <end position="21"/>
    </location>
</feature>
<gene>
    <name evidence="2" type="primary">A10g506720.1_BraROA</name>
    <name evidence="2" type="ORF">IGI04_041640</name>
</gene>
<reference evidence="2 3" key="1">
    <citation type="submission" date="2021-03" db="EMBL/GenBank/DDBJ databases">
        <authorList>
            <person name="King G.J."/>
            <person name="Bancroft I."/>
            <person name="Baten A."/>
            <person name="Bloomfield J."/>
            <person name="Borpatragohain P."/>
            <person name="He Z."/>
            <person name="Irish N."/>
            <person name="Irwin J."/>
            <person name="Liu K."/>
            <person name="Mauleon R.P."/>
            <person name="Moore J."/>
            <person name="Morris R."/>
            <person name="Ostergaard L."/>
            <person name="Wang B."/>
            <person name="Wells R."/>
        </authorList>
    </citation>
    <scope>NUCLEOTIDE SEQUENCE [LARGE SCALE GENOMIC DNA]</scope>
    <source>
        <strain evidence="2">R-o-18</strain>
        <tissue evidence="2">Leaf</tissue>
    </source>
</reference>
<keyword evidence="3" id="KW-1185">Reference proteome</keyword>
<evidence type="ECO:0000313" key="3">
    <source>
        <dbReference type="Proteomes" id="UP000823674"/>
    </source>
</evidence>
<proteinExistence type="predicted"/>
<name>A0ABQ7KS20_BRACM</name>
<sequence length="81" mass="9531">MIDVRRRTVKRRRNEPSIGQTKTTSFKLVHTPLFIYPQNLPSLPVVRELLCVSSRSVRFRTSIYRSPYRFCCPYAVLLSDL</sequence>
<dbReference type="Proteomes" id="UP000823674">
    <property type="component" value="Chromosome A10"/>
</dbReference>
<evidence type="ECO:0000256" key="1">
    <source>
        <dbReference type="SAM" id="MobiDB-lite"/>
    </source>
</evidence>
<accession>A0ABQ7KS20</accession>
<comment type="caution">
    <text evidence="2">The sequence shown here is derived from an EMBL/GenBank/DDBJ whole genome shotgun (WGS) entry which is preliminary data.</text>
</comment>
<evidence type="ECO:0000313" key="2">
    <source>
        <dbReference type="EMBL" id="KAG5377044.1"/>
    </source>
</evidence>
<protein>
    <submittedName>
        <fullName evidence="2">Uncharacterized protein</fullName>
    </submittedName>
</protein>